<dbReference type="Proteomes" id="UP000813427">
    <property type="component" value="Unassembled WGS sequence"/>
</dbReference>
<proteinExistence type="inferred from homology"/>
<feature type="transmembrane region" description="Helical" evidence="3">
    <location>
        <begin position="26"/>
        <end position="55"/>
    </location>
</feature>
<keyword evidence="3" id="KW-0812">Transmembrane</keyword>
<dbReference type="GO" id="GO:0008081">
    <property type="term" value="F:phosphoric diester hydrolase activity"/>
    <property type="evidence" value="ECO:0007669"/>
    <property type="project" value="InterPro"/>
</dbReference>
<evidence type="ECO:0000313" key="5">
    <source>
        <dbReference type="Proteomes" id="UP000813427"/>
    </source>
</evidence>
<dbReference type="SUPFAM" id="SSF51695">
    <property type="entry name" value="PLC-like phosphodiesterases"/>
    <property type="match status" value="1"/>
</dbReference>
<dbReference type="InterPro" id="IPR051236">
    <property type="entry name" value="HAT_RTT109-like"/>
</dbReference>
<dbReference type="GO" id="GO:0006629">
    <property type="term" value="P:lipid metabolic process"/>
    <property type="evidence" value="ECO:0007669"/>
    <property type="project" value="InterPro"/>
</dbReference>
<dbReference type="PANTHER" id="PTHR31571:SF1">
    <property type="entry name" value="ALTERED INHERITANCE OF MITOCHONDRIA PROTEIN 6"/>
    <property type="match status" value="1"/>
</dbReference>
<name>A0A8K0S229_9HYPO</name>
<dbReference type="InterPro" id="IPR017946">
    <property type="entry name" value="PLC-like_Pdiesterase_TIM-brl"/>
</dbReference>
<protein>
    <recommendedName>
        <fullName evidence="2">Altered inheritance of mitochondria protein 6</fullName>
    </recommendedName>
</protein>
<organism evidence="4 5">
    <name type="scientific">Fusarium tricinctum</name>
    <dbReference type="NCBI Taxonomy" id="61284"/>
    <lineage>
        <taxon>Eukaryota</taxon>
        <taxon>Fungi</taxon>
        <taxon>Dikarya</taxon>
        <taxon>Ascomycota</taxon>
        <taxon>Pezizomycotina</taxon>
        <taxon>Sordariomycetes</taxon>
        <taxon>Hypocreomycetidae</taxon>
        <taxon>Hypocreales</taxon>
        <taxon>Nectriaceae</taxon>
        <taxon>Fusarium</taxon>
        <taxon>Fusarium tricinctum species complex</taxon>
    </lineage>
</organism>
<sequence>MASSEPRPSKGVSKGAPNPASKSNPYVFALGIVGAAIGTMGVMFALIISITPIIWPYVSGPQVNNPEIKRDPGLNSVLPVPCHSHNDYWRPMPFYSAINAGCIGIEADVWAVQNELYVGHDLSGLSTDRTLTTMYIRPLMELLQSKNIDRDPSLPPRGVYGRKPDQTMILLVDLKSNPNTSWPLLLERLEPLRQRGWLSHVHDGKFVSRPITVVGTGDTEVRLVNEETPSRDVFFDAPLDQLEEGFYDSLNSYYTSVSFEKSIGKVSSKGLKMAQLEKLRGQISQAHSRGLKTRYWGMPYWPLRVRNQLRDILIDEGVDVLNADNLLEAREIFAKRGHLIE</sequence>
<dbReference type="OrthoDB" id="4153866at2759"/>
<dbReference type="PANTHER" id="PTHR31571">
    <property type="entry name" value="ALTERED INHERITANCE OF MITOCHONDRIA PROTEIN 6"/>
    <property type="match status" value="1"/>
</dbReference>
<reference evidence="4" key="1">
    <citation type="journal article" date="2021" name="Nat. Commun.">
        <title>Genetic determinants of endophytism in the Arabidopsis root mycobiome.</title>
        <authorList>
            <person name="Mesny F."/>
            <person name="Miyauchi S."/>
            <person name="Thiergart T."/>
            <person name="Pickel B."/>
            <person name="Atanasova L."/>
            <person name="Karlsson M."/>
            <person name="Huettel B."/>
            <person name="Barry K.W."/>
            <person name="Haridas S."/>
            <person name="Chen C."/>
            <person name="Bauer D."/>
            <person name="Andreopoulos W."/>
            <person name="Pangilinan J."/>
            <person name="LaButti K."/>
            <person name="Riley R."/>
            <person name="Lipzen A."/>
            <person name="Clum A."/>
            <person name="Drula E."/>
            <person name="Henrissat B."/>
            <person name="Kohler A."/>
            <person name="Grigoriev I.V."/>
            <person name="Martin F.M."/>
            <person name="Hacquard S."/>
        </authorList>
    </citation>
    <scope>NUCLEOTIDE SEQUENCE</scope>
    <source>
        <strain evidence="4">MPI-SDFR-AT-0068</strain>
    </source>
</reference>
<keyword evidence="3" id="KW-1133">Transmembrane helix</keyword>
<gene>
    <name evidence="4" type="ORF">BKA59DRAFT_472563</name>
</gene>
<keyword evidence="3" id="KW-0472">Membrane</keyword>
<dbReference type="EMBL" id="JAGPXF010000003">
    <property type="protein sequence ID" value="KAH7251675.1"/>
    <property type="molecule type" value="Genomic_DNA"/>
</dbReference>
<keyword evidence="5" id="KW-1185">Reference proteome</keyword>
<comment type="caution">
    <text evidence="4">The sequence shown here is derived from an EMBL/GenBank/DDBJ whole genome shotgun (WGS) entry which is preliminary data.</text>
</comment>
<evidence type="ECO:0000256" key="1">
    <source>
        <dbReference type="ARBA" id="ARBA00008858"/>
    </source>
</evidence>
<dbReference type="AlphaFoldDB" id="A0A8K0S229"/>
<accession>A0A8K0S229</accession>
<comment type="similarity">
    <text evidence="1">Belongs to the AIM6 family.</text>
</comment>
<evidence type="ECO:0000256" key="3">
    <source>
        <dbReference type="SAM" id="Phobius"/>
    </source>
</evidence>
<evidence type="ECO:0000256" key="2">
    <source>
        <dbReference type="ARBA" id="ARBA00014286"/>
    </source>
</evidence>
<evidence type="ECO:0000313" key="4">
    <source>
        <dbReference type="EMBL" id="KAH7251675.1"/>
    </source>
</evidence>